<dbReference type="PANTHER" id="PTHR45745:SF1">
    <property type="entry name" value="PHOSPHOGLUCOMUTASE 2B-RELATED"/>
    <property type="match status" value="1"/>
</dbReference>
<dbReference type="CDD" id="cd05799">
    <property type="entry name" value="PGM2"/>
    <property type="match status" value="1"/>
</dbReference>
<gene>
    <name evidence="20" type="ORF">JOD17_004042</name>
</gene>
<organism evidence="20 21">
    <name type="scientific">Geomicrobium sediminis</name>
    <dbReference type="NCBI Taxonomy" id="1347788"/>
    <lineage>
        <taxon>Bacteria</taxon>
        <taxon>Bacillati</taxon>
        <taxon>Bacillota</taxon>
        <taxon>Bacilli</taxon>
        <taxon>Bacillales</taxon>
        <taxon>Geomicrobium</taxon>
    </lineage>
</organism>
<dbReference type="PRINTS" id="PR00509">
    <property type="entry name" value="PGMPMM"/>
</dbReference>
<proteinExistence type="inferred from homology"/>
<evidence type="ECO:0000259" key="17">
    <source>
        <dbReference type="Pfam" id="PF02878"/>
    </source>
</evidence>
<evidence type="ECO:0000313" key="21">
    <source>
        <dbReference type="Proteomes" id="UP000741863"/>
    </source>
</evidence>
<comment type="caution">
    <text evidence="20">The sequence shown here is derived from an EMBL/GenBank/DDBJ whole genome shotgun (WGS) entry which is preliminary data.</text>
</comment>
<dbReference type="InterPro" id="IPR005843">
    <property type="entry name" value="A-D-PHexomutase_C"/>
</dbReference>
<evidence type="ECO:0000256" key="4">
    <source>
        <dbReference type="ARBA" id="ARBA00005189"/>
    </source>
</evidence>
<dbReference type="GO" id="GO:0004614">
    <property type="term" value="F:phosphoglucomutase activity"/>
    <property type="evidence" value="ECO:0007669"/>
    <property type="project" value="UniProtKB-EC"/>
</dbReference>
<keyword evidence="11 20" id="KW-0413">Isomerase</keyword>
<dbReference type="EC" id="5.4.2.2" evidence="6"/>
<dbReference type="InterPro" id="IPR036900">
    <property type="entry name" value="A-D-PHexomutase_C_sf"/>
</dbReference>
<evidence type="ECO:0000256" key="11">
    <source>
        <dbReference type="ARBA" id="ARBA00023235"/>
    </source>
</evidence>
<evidence type="ECO:0000256" key="14">
    <source>
        <dbReference type="ARBA" id="ARBA00041467"/>
    </source>
</evidence>
<evidence type="ECO:0000259" key="19">
    <source>
        <dbReference type="Pfam" id="PF02880"/>
    </source>
</evidence>
<dbReference type="InterPro" id="IPR005845">
    <property type="entry name" value="A-D-PHexomutase_a/b/a-II"/>
</dbReference>
<evidence type="ECO:0000256" key="15">
    <source>
        <dbReference type="RuleBase" id="RU004326"/>
    </source>
</evidence>
<reference evidence="20 21" key="1">
    <citation type="submission" date="2021-01" db="EMBL/GenBank/DDBJ databases">
        <title>Genomic Encyclopedia of Type Strains, Phase IV (KMG-IV): sequencing the most valuable type-strain genomes for metagenomic binning, comparative biology and taxonomic classification.</title>
        <authorList>
            <person name="Goeker M."/>
        </authorList>
    </citation>
    <scope>NUCLEOTIDE SEQUENCE [LARGE SCALE GENOMIC DNA]</scope>
    <source>
        <strain evidence="20 21">DSM 25540</strain>
    </source>
</reference>
<dbReference type="InterPro" id="IPR005844">
    <property type="entry name" value="A-D-PHexomutase_a/b/a-I"/>
</dbReference>
<keyword evidence="9 15" id="KW-0479">Metal-binding</keyword>
<dbReference type="RefSeq" id="WP_204699670.1">
    <property type="nucleotide sequence ID" value="NZ_JAFBEC010000019.1"/>
</dbReference>
<dbReference type="PANTHER" id="PTHR45745">
    <property type="entry name" value="PHOSPHOMANNOMUTASE 45A"/>
    <property type="match status" value="1"/>
</dbReference>
<keyword evidence="10 15" id="KW-0460">Magnesium</keyword>
<evidence type="ECO:0000256" key="5">
    <source>
        <dbReference type="ARBA" id="ARBA00010231"/>
    </source>
</evidence>
<evidence type="ECO:0000256" key="13">
    <source>
        <dbReference type="ARBA" id="ARBA00041398"/>
    </source>
</evidence>
<feature type="domain" description="Alpha-D-phosphohexomutase alpha/beta/alpha" evidence="17">
    <location>
        <begin position="42"/>
        <end position="177"/>
    </location>
</feature>
<comment type="catalytic activity">
    <reaction evidence="1">
        <text>alpha-D-glucose 1-phosphate = alpha-D-glucose 6-phosphate</text>
        <dbReference type="Rhea" id="RHEA:23536"/>
        <dbReference type="ChEBI" id="CHEBI:58225"/>
        <dbReference type="ChEBI" id="CHEBI:58601"/>
        <dbReference type="EC" id="5.4.2.2"/>
    </reaction>
</comment>
<keyword evidence="7" id="KW-0119">Carbohydrate metabolism</keyword>
<dbReference type="InterPro" id="IPR005841">
    <property type="entry name" value="Alpha-D-phosphohexomutase_SF"/>
</dbReference>
<evidence type="ECO:0000256" key="7">
    <source>
        <dbReference type="ARBA" id="ARBA00022526"/>
    </source>
</evidence>
<comment type="pathway">
    <text evidence="4">Lipid metabolism.</text>
</comment>
<dbReference type="InterPro" id="IPR016066">
    <property type="entry name" value="A-D-PHexomutase_CS"/>
</dbReference>
<dbReference type="SUPFAM" id="SSF53738">
    <property type="entry name" value="Phosphoglucomutase, first 3 domains"/>
    <property type="match status" value="3"/>
</dbReference>
<evidence type="ECO:0000256" key="9">
    <source>
        <dbReference type="ARBA" id="ARBA00022723"/>
    </source>
</evidence>
<evidence type="ECO:0000256" key="1">
    <source>
        <dbReference type="ARBA" id="ARBA00000443"/>
    </source>
</evidence>
<accession>A0ABS2PIQ5</accession>
<dbReference type="Proteomes" id="UP000741863">
    <property type="component" value="Unassembled WGS sequence"/>
</dbReference>
<evidence type="ECO:0000256" key="6">
    <source>
        <dbReference type="ARBA" id="ARBA00012728"/>
    </source>
</evidence>
<comment type="similarity">
    <text evidence="5 15">Belongs to the phosphohexose mutase family.</text>
</comment>
<evidence type="ECO:0000256" key="8">
    <source>
        <dbReference type="ARBA" id="ARBA00022553"/>
    </source>
</evidence>
<dbReference type="Pfam" id="PF02878">
    <property type="entry name" value="PGM_PMM_I"/>
    <property type="match status" value="1"/>
</dbReference>
<dbReference type="InterPro" id="IPR016055">
    <property type="entry name" value="A-D-PHexomutase_a/b/a-I/II/III"/>
</dbReference>
<sequence length="576" mass="64085">MIQQRIDHWKENVQDEALRQDLESLQKGDEVVLRDCFYRNLAFGTGGMRGELGVGPNRLNIYTVRKAALGLAHYLTNNNQHGGKVVIAYDSRHQSQEFANQCALTLIENGYKALVFKELKPTPMLSFAVRHTKAVAGIMITASHNPPEYNGVKVYNEQGAQLPLAQSDELISYVNAVEDELTIAVADYTEAINNHQFTFVPEDVDDAYQEALISIVQDQEQVKAHGADLSIVFSPLHGTAREPLRRALTENGFTNVTLVSEQELPDPQFSTVRLPNPEDPAAFSLAMKKGNEMGADVLIATDPDADRIGVAVPDENSAAGYRLLNGNETGLLLLHQMLQKKSEGVGVTNNDHVLKTIVTSESGRVIAEHFGASCVDTLTGFKFIAEKIEEFSSDNREFLFGYEESYGYLLGSFVRDKDAIQAGMIICEAALLAKANGETLLDQLHHIYDQFGYFKEQTNSMELKGERGAKQIEQLIQSLRKEPFEAINGIPVKTIEDYQLQERVEVTTNSKVALHLPKSNVIKYFLSDETWICVRPSGTEPKLKVYFGVRSETSEGAHERLADVSENVMNELTNRL</sequence>
<dbReference type="Pfam" id="PF02880">
    <property type="entry name" value="PGM_PMM_III"/>
    <property type="match status" value="1"/>
</dbReference>
<dbReference type="EMBL" id="JAFBEC010000019">
    <property type="protein sequence ID" value="MBM7634915.1"/>
    <property type="molecule type" value="Genomic_DNA"/>
</dbReference>
<evidence type="ECO:0000256" key="12">
    <source>
        <dbReference type="ARBA" id="ARBA00039995"/>
    </source>
</evidence>
<dbReference type="Pfam" id="PF00408">
    <property type="entry name" value="PGM_PMM_IV"/>
    <property type="match status" value="1"/>
</dbReference>
<dbReference type="Pfam" id="PF02879">
    <property type="entry name" value="PGM_PMM_II"/>
    <property type="match status" value="1"/>
</dbReference>
<dbReference type="PROSITE" id="PS00710">
    <property type="entry name" value="PGM_PMM"/>
    <property type="match status" value="1"/>
</dbReference>
<keyword evidence="7" id="KW-0313">Glucose metabolism</keyword>
<feature type="domain" description="Alpha-D-phosphohexomutase alpha/beta/alpha" evidence="19">
    <location>
        <begin position="325"/>
        <end position="447"/>
    </location>
</feature>
<evidence type="ECO:0000259" key="16">
    <source>
        <dbReference type="Pfam" id="PF00408"/>
    </source>
</evidence>
<dbReference type="SUPFAM" id="SSF55957">
    <property type="entry name" value="Phosphoglucomutase, C-terminal domain"/>
    <property type="match status" value="1"/>
</dbReference>
<comment type="pathway">
    <text evidence="3">Glycolipid metabolism; diglucosyl-diacylglycerol biosynthesis.</text>
</comment>
<feature type="domain" description="Alpha-D-phosphohexomutase C-terminal" evidence="16">
    <location>
        <begin position="513"/>
        <end position="552"/>
    </location>
</feature>
<dbReference type="Gene3D" id="3.40.120.10">
    <property type="entry name" value="Alpha-D-Glucose-1,6-Bisphosphate, subunit A, domain 3"/>
    <property type="match status" value="3"/>
</dbReference>
<name>A0ABS2PIQ5_9BACL</name>
<evidence type="ECO:0000256" key="2">
    <source>
        <dbReference type="ARBA" id="ARBA00001946"/>
    </source>
</evidence>
<evidence type="ECO:0000259" key="18">
    <source>
        <dbReference type="Pfam" id="PF02879"/>
    </source>
</evidence>
<keyword evidence="21" id="KW-1185">Reference proteome</keyword>
<evidence type="ECO:0000256" key="3">
    <source>
        <dbReference type="ARBA" id="ARBA00005164"/>
    </source>
</evidence>
<dbReference type="Gene3D" id="3.30.310.50">
    <property type="entry name" value="Alpha-D-phosphohexomutase, C-terminal domain"/>
    <property type="match status" value="1"/>
</dbReference>
<evidence type="ECO:0000256" key="10">
    <source>
        <dbReference type="ARBA" id="ARBA00022842"/>
    </source>
</evidence>
<dbReference type="InterPro" id="IPR005846">
    <property type="entry name" value="A-D-PHexomutase_a/b/a-III"/>
</dbReference>
<keyword evidence="8" id="KW-0597">Phosphoprotein</keyword>
<evidence type="ECO:0000313" key="20">
    <source>
        <dbReference type="EMBL" id="MBM7634915.1"/>
    </source>
</evidence>
<comment type="cofactor">
    <cofactor evidence="2">
        <name>Mg(2+)</name>
        <dbReference type="ChEBI" id="CHEBI:18420"/>
    </cofactor>
</comment>
<protein>
    <recommendedName>
        <fullName evidence="12">Phosphoglucomutase</fullName>
        <ecNumber evidence="6">5.4.2.2</ecNumber>
    </recommendedName>
    <alternativeName>
        <fullName evidence="14">Alpha-phosphoglucomutase</fullName>
    </alternativeName>
    <alternativeName>
        <fullName evidence="13">Glucose phosphomutase</fullName>
    </alternativeName>
</protein>
<feature type="domain" description="Alpha-D-phosphohexomutase alpha/beta/alpha" evidence="18">
    <location>
        <begin position="207"/>
        <end position="315"/>
    </location>
</feature>